<evidence type="ECO:0000256" key="4">
    <source>
        <dbReference type="ARBA" id="ARBA00022827"/>
    </source>
</evidence>
<dbReference type="GO" id="GO:0071949">
    <property type="term" value="F:FAD binding"/>
    <property type="evidence" value="ECO:0007669"/>
    <property type="project" value="InterPro"/>
</dbReference>
<proteinExistence type="inferred from homology"/>
<keyword evidence="3" id="KW-0285">Flavoprotein</keyword>
<feature type="non-terminal residue" evidence="7">
    <location>
        <position position="1"/>
    </location>
</feature>
<evidence type="ECO:0000313" key="8">
    <source>
        <dbReference type="Proteomes" id="UP000033483"/>
    </source>
</evidence>
<evidence type="ECO:0000256" key="5">
    <source>
        <dbReference type="ARBA" id="ARBA00023002"/>
    </source>
</evidence>
<dbReference type="GO" id="GO:0005737">
    <property type="term" value="C:cytoplasm"/>
    <property type="evidence" value="ECO:0007669"/>
    <property type="project" value="TreeGrafter"/>
</dbReference>
<dbReference type="Proteomes" id="UP000033483">
    <property type="component" value="Unassembled WGS sequence"/>
</dbReference>
<dbReference type="OrthoDB" id="2015447at2759"/>
<dbReference type="PANTHER" id="PTHR11530:SF26">
    <property type="entry name" value="FAD DEPENDENT OXIDOREDUCTASE SUPERFAMILY (AFU_ORTHOLOGUE AFUA_5G13940)"/>
    <property type="match status" value="1"/>
</dbReference>
<dbReference type="Pfam" id="PF01266">
    <property type="entry name" value="DAO"/>
    <property type="match status" value="1"/>
</dbReference>
<gene>
    <name evidence="7" type="ORF">TD95_005479</name>
</gene>
<evidence type="ECO:0000256" key="2">
    <source>
        <dbReference type="ARBA" id="ARBA00006730"/>
    </source>
</evidence>
<dbReference type="AlphaFoldDB" id="A0A0F4ZCE6"/>
<comment type="similarity">
    <text evidence="2">Belongs to the DAMOX/DASOX family.</text>
</comment>
<comment type="cofactor">
    <cofactor evidence="1">
        <name>FAD</name>
        <dbReference type="ChEBI" id="CHEBI:57692"/>
    </cofactor>
</comment>
<evidence type="ECO:0000313" key="7">
    <source>
        <dbReference type="EMBL" id="KKA27910.1"/>
    </source>
</evidence>
<evidence type="ECO:0000256" key="3">
    <source>
        <dbReference type="ARBA" id="ARBA00022630"/>
    </source>
</evidence>
<accession>A0A0F4ZCE6</accession>
<dbReference type="PANTHER" id="PTHR11530">
    <property type="entry name" value="D-AMINO ACID OXIDASE"/>
    <property type="match status" value="1"/>
</dbReference>
<feature type="non-terminal residue" evidence="7">
    <location>
        <position position="212"/>
    </location>
</feature>
<dbReference type="GO" id="GO:0019478">
    <property type="term" value="P:D-amino acid catabolic process"/>
    <property type="evidence" value="ECO:0007669"/>
    <property type="project" value="TreeGrafter"/>
</dbReference>
<comment type="caution">
    <text evidence="7">The sequence shown here is derived from an EMBL/GenBank/DDBJ whole genome shotgun (WGS) entry which is preliminary data.</text>
</comment>
<keyword evidence="8" id="KW-1185">Reference proteome</keyword>
<evidence type="ECO:0000256" key="1">
    <source>
        <dbReference type="ARBA" id="ARBA00001974"/>
    </source>
</evidence>
<organism evidence="7 8">
    <name type="scientific">Thielaviopsis punctulata</name>
    <dbReference type="NCBI Taxonomy" id="72032"/>
    <lineage>
        <taxon>Eukaryota</taxon>
        <taxon>Fungi</taxon>
        <taxon>Dikarya</taxon>
        <taxon>Ascomycota</taxon>
        <taxon>Pezizomycotina</taxon>
        <taxon>Sordariomycetes</taxon>
        <taxon>Hypocreomycetidae</taxon>
        <taxon>Microascales</taxon>
        <taxon>Ceratocystidaceae</taxon>
        <taxon>Thielaviopsis</taxon>
    </lineage>
</organism>
<dbReference type="InterPro" id="IPR006076">
    <property type="entry name" value="FAD-dep_OxRdtase"/>
</dbReference>
<sequence length="212" mass="23436">TNSAGVIGLSTALCLQHAGYRVAILARDFPEPADLTPSSQRINYTSQWAGAHNRWVPATQPWEARDHDFARVTYAHMQRVAAQDGGQVVGVSFVKGQDHLEMQAAEYAGLTEEVAQELGMHGFRLLGEEERPEGVVWACEYDTWCVNPMVYLAYLMRKLALAGAVFVKKDLQQLDEAFAWEDSVGDVTAVVNCSGWGFGDPKVYAIRGSYYS</sequence>
<reference evidence="7 8" key="1">
    <citation type="submission" date="2015-03" db="EMBL/GenBank/DDBJ databases">
        <authorList>
            <person name="Radwan O."/>
            <person name="Al-Naeli F.A."/>
            <person name="Rendon G.A."/>
            <person name="Fields C."/>
        </authorList>
    </citation>
    <scope>NUCLEOTIDE SEQUENCE [LARGE SCALE GENOMIC DNA]</scope>
    <source>
        <strain evidence="7">CR-DP1</strain>
    </source>
</reference>
<dbReference type="InterPro" id="IPR023209">
    <property type="entry name" value="DAO"/>
</dbReference>
<dbReference type="Gene3D" id="3.40.50.720">
    <property type="entry name" value="NAD(P)-binding Rossmann-like Domain"/>
    <property type="match status" value="1"/>
</dbReference>
<feature type="domain" description="FAD dependent oxidoreductase" evidence="6">
    <location>
        <begin position="4"/>
        <end position="211"/>
    </location>
</feature>
<keyword evidence="4" id="KW-0274">FAD</keyword>
<evidence type="ECO:0000259" key="6">
    <source>
        <dbReference type="Pfam" id="PF01266"/>
    </source>
</evidence>
<name>A0A0F4ZCE6_9PEZI</name>
<dbReference type="GO" id="GO:0003884">
    <property type="term" value="F:D-amino-acid oxidase activity"/>
    <property type="evidence" value="ECO:0007669"/>
    <property type="project" value="InterPro"/>
</dbReference>
<keyword evidence="5" id="KW-0560">Oxidoreductase</keyword>
<protein>
    <recommendedName>
        <fullName evidence="6">FAD dependent oxidoreductase domain-containing protein</fullName>
    </recommendedName>
</protein>
<dbReference type="SUPFAM" id="SSF51971">
    <property type="entry name" value="Nucleotide-binding domain"/>
    <property type="match status" value="1"/>
</dbReference>
<dbReference type="EMBL" id="LAEV01001510">
    <property type="protein sequence ID" value="KKA27910.1"/>
    <property type="molecule type" value="Genomic_DNA"/>
</dbReference>